<proteinExistence type="predicted"/>
<reference evidence="1 2" key="1">
    <citation type="journal article" date="2020" name="G3 (Bethesda)">
        <title>Improved Reference Genome for Cyclotella cryptica CCMP332, a Model for Cell Wall Morphogenesis, Salinity Adaptation, and Lipid Production in Diatoms (Bacillariophyta).</title>
        <authorList>
            <person name="Roberts W.R."/>
            <person name="Downey K.M."/>
            <person name="Ruck E.C."/>
            <person name="Traller J.C."/>
            <person name="Alverson A.J."/>
        </authorList>
    </citation>
    <scope>NUCLEOTIDE SEQUENCE [LARGE SCALE GENOMIC DNA]</scope>
    <source>
        <strain evidence="1 2">CCMP332</strain>
    </source>
</reference>
<keyword evidence="2" id="KW-1185">Reference proteome</keyword>
<organism evidence="1 2">
    <name type="scientific">Cyclotella cryptica</name>
    <dbReference type="NCBI Taxonomy" id="29204"/>
    <lineage>
        <taxon>Eukaryota</taxon>
        <taxon>Sar</taxon>
        <taxon>Stramenopiles</taxon>
        <taxon>Ochrophyta</taxon>
        <taxon>Bacillariophyta</taxon>
        <taxon>Coscinodiscophyceae</taxon>
        <taxon>Thalassiosirophycidae</taxon>
        <taxon>Stephanodiscales</taxon>
        <taxon>Stephanodiscaceae</taxon>
        <taxon>Cyclotella</taxon>
    </lineage>
</organism>
<sequence>MNFKPHLVTVVIFRVAFSGQSIAFSIQPFGRGAAKELFCWQGASTVEDDLIDAGDLPERRVSIHFSRSHFLRSAFIVAAFPYMANAANLPQSNGADLSRTGSIKTLVPIVQMRRNMLVAKSLLSQDNQHHASDIVSPETCAALIKELSRTIPREEKQFKCIFDAYSTPVSYKQKFLDQNAFLVYYSKGFDGPGRPSIESYGEDDTNRVQTLQYGFRNDAWNAIDDLFTELDFGSRSSGDDSISGKDLGDLIDKALMAFDSYLSFAPESDVTEATRQIDGTT</sequence>
<protein>
    <submittedName>
        <fullName evidence="1">Uncharacterized protein</fullName>
    </submittedName>
</protein>
<dbReference type="Proteomes" id="UP001516023">
    <property type="component" value="Unassembled WGS sequence"/>
</dbReference>
<evidence type="ECO:0000313" key="2">
    <source>
        <dbReference type="Proteomes" id="UP001516023"/>
    </source>
</evidence>
<name>A0ABD3QVV3_9STRA</name>
<comment type="caution">
    <text evidence="1">The sequence shown here is derived from an EMBL/GenBank/DDBJ whole genome shotgun (WGS) entry which is preliminary data.</text>
</comment>
<dbReference type="AlphaFoldDB" id="A0ABD3QVV3"/>
<dbReference type="EMBL" id="JABMIG020000008">
    <property type="protein sequence ID" value="KAL3804353.1"/>
    <property type="molecule type" value="Genomic_DNA"/>
</dbReference>
<accession>A0ABD3QVV3</accession>
<gene>
    <name evidence="1" type="ORF">HJC23_011281</name>
</gene>
<evidence type="ECO:0000313" key="1">
    <source>
        <dbReference type="EMBL" id="KAL3804353.1"/>
    </source>
</evidence>